<proteinExistence type="predicted"/>
<organism evidence="2 3">
    <name type="scientific">Phytophthora fragariae</name>
    <dbReference type="NCBI Taxonomy" id="53985"/>
    <lineage>
        <taxon>Eukaryota</taxon>
        <taxon>Sar</taxon>
        <taxon>Stramenopiles</taxon>
        <taxon>Oomycota</taxon>
        <taxon>Peronosporomycetes</taxon>
        <taxon>Peronosporales</taxon>
        <taxon>Peronosporaceae</taxon>
        <taxon>Phytophthora</taxon>
    </lineage>
</organism>
<feature type="region of interest" description="Disordered" evidence="1">
    <location>
        <begin position="366"/>
        <end position="397"/>
    </location>
</feature>
<evidence type="ECO:0000256" key="1">
    <source>
        <dbReference type="SAM" id="MobiDB-lite"/>
    </source>
</evidence>
<dbReference type="EMBL" id="QXGC01002833">
    <property type="protein sequence ID" value="KAE9181307.1"/>
    <property type="molecule type" value="Genomic_DNA"/>
</dbReference>
<comment type="caution">
    <text evidence="2">The sequence shown here is derived from an EMBL/GenBank/DDBJ whole genome shotgun (WGS) entry which is preliminary data.</text>
</comment>
<accession>A0A6G0MTS3</accession>
<name>A0A6G0MTS3_9STRA</name>
<sequence length="397" mass="43074">MSVTTGTDAAGAGPFFTGDALDMIDVGEGNRLPDFGGLVEGVASVGGLALERDSAICKLATLMLFLLTLEVLTERSPVTAVTAALGVGSTTSVAASACYLPHWQREVQRHRPLRQVQVVDEVCKKRLCVRCIANVDPCVFQDEDFIAALCPAVVDDEEEDDDVKDEGECEFDRCDANGSYASLGLTVACSESESGGCPDDVSAELCLGNVLEPSMALQTLDRLSQLHPSQLSLSNSQSSLQQSRLTQSQLCHLQTLFQQCRLTQSHLSQSQCQVDHSQSRLRQAQFDESIVAQLRADVEDLKRTVRTTLRSTRAGGGALRGPTTRKFSTTSLERDYQLEFDCSWTMSPAHPLPPKPLKPSVSAQLHTVEAQAAAQESKSKEPLEDVDAPTKNMRHFC</sequence>
<dbReference type="AlphaFoldDB" id="A0A6G0MTS3"/>
<gene>
    <name evidence="2" type="ORF">PF004_g24580</name>
</gene>
<dbReference type="Proteomes" id="UP000476176">
    <property type="component" value="Unassembled WGS sequence"/>
</dbReference>
<protein>
    <submittedName>
        <fullName evidence="2">Uncharacterized protein</fullName>
    </submittedName>
</protein>
<reference evidence="2 3" key="1">
    <citation type="submission" date="2018-09" db="EMBL/GenBank/DDBJ databases">
        <title>Genomic investigation of the strawberry pathogen Phytophthora fragariae indicates pathogenicity is determined by transcriptional variation in three key races.</title>
        <authorList>
            <person name="Adams T.M."/>
            <person name="Armitage A.D."/>
            <person name="Sobczyk M.K."/>
            <person name="Bates H.J."/>
            <person name="Dunwell J.M."/>
            <person name="Nellist C.F."/>
            <person name="Harrison R.J."/>
        </authorList>
    </citation>
    <scope>NUCLEOTIDE SEQUENCE [LARGE SCALE GENOMIC DNA]</scope>
    <source>
        <strain evidence="2 3">BC-23</strain>
    </source>
</reference>
<evidence type="ECO:0000313" key="2">
    <source>
        <dbReference type="EMBL" id="KAE9181307.1"/>
    </source>
</evidence>
<evidence type="ECO:0000313" key="3">
    <source>
        <dbReference type="Proteomes" id="UP000476176"/>
    </source>
</evidence>